<reference evidence="2" key="1">
    <citation type="journal article" date="2019" name="Int. J. Syst. Evol. Microbiol.">
        <title>The Global Catalogue of Microorganisms (GCM) 10K type strain sequencing project: providing services to taxonomists for standard genome sequencing and annotation.</title>
        <authorList>
            <consortium name="The Broad Institute Genomics Platform"/>
            <consortium name="The Broad Institute Genome Sequencing Center for Infectious Disease"/>
            <person name="Wu L."/>
            <person name="Ma J."/>
        </authorList>
    </citation>
    <scope>NUCLEOTIDE SEQUENCE [LARGE SCALE GENOMIC DNA]</scope>
    <source>
        <strain evidence="2">JCM 3369</strain>
    </source>
</reference>
<dbReference type="InterPro" id="IPR029033">
    <property type="entry name" value="His_PPase_superfam"/>
</dbReference>
<proteinExistence type="predicted"/>
<keyword evidence="2" id="KW-1185">Reference proteome</keyword>
<protein>
    <submittedName>
        <fullName evidence="1">Histidine phosphatase family protein</fullName>
    </submittedName>
</protein>
<evidence type="ECO:0000313" key="2">
    <source>
        <dbReference type="Proteomes" id="UP001595955"/>
    </source>
</evidence>
<dbReference type="Gene3D" id="3.40.50.1240">
    <property type="entry name" value="Phosphoglycerate mutase-like"/>
    <property type="match status" value="1"/>
</dbReference>
<dbReference type="CDD" id="cd07067">
    <property type="entry name" value="HP_PGM_like"/>
    <property type="match status" value="1"/>
</dbReference>
<dbReference type="Proteomes" id="UP001595955">
    <property type="component" value="Unassembled WGS sequence"/>
</dbReference>
<dbReference type="RefSeq" id="WP_122825114.1">
    <property type="nucleotide sequence ID" value="NZ_CP033325.1"/>
</dbReference>
<dbReference type="EMBL" id="JBHSGF010000010">
    <property type="protein sequence ID" value="MFC4556311.1"/>
    <property type="molecule type" value="Genomic_DNA"/>
</dbReference>
<dbReference type="SMART" id="SM00855">
    <property type="entry name" value="PGAM"/>
    <property type="match status" value="1"/>
</dbReference>
<dbReference type="PANTHER" id="PTHR48100:SF1">
    <property type="entry name" value="HISTIDINE PHOSPHATASE FAMILY PROTEIN-RELATED"/>
    <property type="match status" value="1"/>
</dbReference>
<dbReference type="Pfam" id="PF00300">
    <property type="entry name" value="His_Phos_1"/>
    <property type="match status" value="1"/>
</dbReference>
<accession>A0ABV9DD73</accession>
<sequence>MSATVVLARHGRTPWHEPVRYAGSSDIPLDEVGEAQADRLARWAAAAGVTALASSDLLRARRTAAAVHALTGLEPVVDARLRELDFGAAEGLTRAEARARFADHAPAYEADPAASPWPGGELPAVGAERATAAVRNLAADRPGGLVLAVAHSTIIRLVVCQTLGVPLRDYRRALPRLEPTALTTLLVRDDGSTGLLGFNVSPGVAPTS</sequence>
<gene>
    <name evidence="1" type="ORF">ACFO3F_13745</name>
</gene>
<evidence type="ECO:0000313" key="1">
    <source>
        <dbReference type="EMBL" id="MFC4556311.1"/>
    </source>
</evidence>
<dbReference type="InterPro" id="IPR013078">
    <property type="entry name" value="His_Pase_superF_clade-1"/>
</dbReference>
<name>A0ABV9DD73_9MICO</name>
<dbReference type="PANTHER" id="PTHR48100">
    <property type="entry name" value="BROAD-SPECIFICITY PHOSPHATASE YOR283W-RELATED"/>
    <property type="match status" value="1"/>
</dbReference>
<comment type="caution">
    <text evidence="1">The sequence shown here is derived from an EMBL/GenBank/DDBJ whole genome shotgun (WGS) entry which is preliminary data.</text>
</comment>
<organism evidence="1 2">
    <name type="scientific">Georgenia faecalis</name>
    <dbReference type="NCBI Taxonomy" id="2483799"/>
    <lineage>
        <taxon>Bacteria</taxon>
        <taxon>Bacillati</taxon>
        <taxon>Actinomycetota</taxon>
        <taxon>Actinomycetes</taxon>
        <taxon>Micrococcales</taxon>
        <taxon>Bogoriellaceae</taxon>
        <taxon>Georgenia</taxon>
    </lineage>
</organism>
<dbReference type="SUPFAM" id="SSF53254">
    <property type="entry name" value="Phosphoglycerate mutase-like"/>
    <property type="match status" value="1"/>
</dbReference>
<dbReference type="InterPro" id="IPR050275">
    <property type="entry name" value="PGM_Phosphatase"/>
</dbReference>